<dbReference type="OrthoDB" id="9788659at2"/>
<dbReference type="InterPro" id="IPR050660">
    <property type="entry name" value="NEK_Ser/Thr_kinase"/>
</dbReference>
<dbReference type="GO" id="GO:0005524">
    <property type="term" value="F:ATP binding"/>
    <property type="evidence" value="ECO:0007669"/>
    <property type="project" value="UniProtKB-UniRule"/>
</dbReference>
<keyword evidence="5 9" id="KW-0418">Kinase</keyword>
<dbReference type="Pfam" id="PF00069">
    <property type="entry name" value="Pkinase"/>
    <property type="match status" value="1"/>
</dbReference>
<dbReference type="EMBL" id="VNJJ01000003">
    <property type="protein sequence ID" value="TVY02287.1"/>
    <property type="molecule type" value="Genomic_DNA"/>
</dbReference>
<dbReference type="GO" id="GO:0004674">
    <property type="term" value="F:protein serine/threonine kinase activity"/>
    <property type="evidence" value="ECO:0007669"/>
    <property type="project" value="UniProtKB-KW"/>
</dbReference>
<dbReference type="SMART" id="SM00220">
    <property type="entry name" value="S_TKc"/>
    <property type="match status" value="1"/>
</dbReference>
<dbReference type="InterPro" id="IPR000719">
    <property type="entry name" value="Prot_kinase_dom"/>
</dbReference>
<evidence type="ECO:0000256" key="1">
    <source>
        <dbReference type="ARBA" id="ARBA00010886"/>
    </source>
</evidence>
<evidence type="ECO:0000256" key="7">
    <source>
        <dbReference type="PROSITE-ProRule" id="PRU10141"/>
    </source>
</evidence>
<comment type="similarity">
    <text evidence="1">Belongs to the protein kinase superfamily. NEK Ser/Thr protein kinase family. NIMA subfamily.</text>
</comment>
<feature type="domain" description="Protein kinase" evidence="8">
    <location>
        <begin position="21"/>
        <end position="267"/>
    </location>
</feature>
<dbReference type="AlphaFoldDB" id="A0A559JQZ3"/>
<keyword evidence="3" id="KW-0808">Transferase</keyword>
<dbReference type="PANTHER" id="PTHR43671">
    <property type="entry name" value="SERINE/THREONINE-PROTEIN KINASE NEK"/>
    <property type="match status" value="1"/>
</dbReference>
<dbReference type="InterPro" id="IPR011009">
    <property type="entry name" value="Kinase-like_dom_sf"/>
</dbReference>
<reference evidence="9 10" key="1">
    <citation type="submission" date="2019-07" db="EMBL/GenBank/DDBJ databases">
        <authorList>
            <person name="Kim J."/>
        </authorList>
    </citation>
    <scope>NUCLEOTIDE SEQUENCE [LARGE SCALE GENOMIC DNA]</scope>
    <source>
        <strain evidence="9 10">G13</strain>
    </source>
</reference>
<evidence type="ECO:0000256" key="3">
    <source>
        <dbReference type="ARBA" id="ARBA00022679"/>
    </source>
</evidence>
<evidence type="ECO:0000313" key="10">
    <source>
        <dbReference type="Proteomes" id="UP000316330"/>
    </source>
</evidence>
<comment type="caution">
    <text evidence="9">The sequence shown here is derived from an EMBL/GenBank/DDBJ whole genome shotgun (WGS) entry which is preliminary data.</text>
</comment>
<evidence type="ECO:0000313" key="9">
    <source>
        <dbReference type="EMBL" id="TVY02287.1"/>
    </source>
</evidence>
<dbReference type="PROSITE" id="PS00107">
    <property type="entry name" value="PROTEIN_KINASE_ATP"/>
    <property type="match status" value="1"/>
</dbReference>
<organism evidence="9 10">
    <name type="scientific">Cohnella terricola</name>
    <dbReference type="NCBI Taxonomy" id="1289167"/>
    <lineage>
        <taxon>Bacteria</taxon>
        <taxon>Bacillati</taxon>
        <taxon>Bacillota</taxon>
        <taxon>Bacilli</taxon>
        <taxon>Bacillales</taxon>
        <taxon>Paenibacillaceae</taxon>
        <taxon>Cohnella</taxon>
    </lineage>
</organism>
<dbReference type="RefSeq" id="WP_144699991.1">
    <property type="nucleotide sequence ID" value="NZ_VNJJ01000003.1"/>
</dbReference>
<evidence type="ECO:0000256" key="2">
    <source>
        <dbReference type="ARBA" id="ARBA00012513"/>
    </source>
</evidence>
<feature type="binding site" evidence="7">
    <location>
        <position position="51"/>
    </location>
    <ligand>
        <name>ATP</name>
        <dbReference type="ChEBI" id="CHEBI:30616"/>
    </ligand>
</feature>
<dbReference type="Proteomes" id="UP000316330">
    <property type="component" value="Unassembled WGS sequence"/>
</dbReference>
<dbReference type="InterPro" id="IPR017441">
    <property type="entry name" value="Protein_kinase_ATP_BS"/>
</dbReference>
<keyword evidence="10" id="KW-1185">Reference proteome</keyword>
<proteinExistence type="inferred from homology"/>
<protein>
    <recommendedName>
        <fullName evidence="2">non-specific serine/threonine protein kinase</fullName>
        <ecNumber evidence="2">2.7.11.1</ecNumber>
    </recommendedName>
</protein>
<keyword evidence="9" id="KW-0723">Serine/threonine-protein kinase</keyword>
<dbReference type="PANTHER" id="PTHR43671:SF13">
    <property type="entry name" value="SERINE_THREONINE-PROTEIN KINASE NEK2"/>
    <property type="match status" value="1"/>
</dbReference>
<gene>
    <name evidence="9" type="ORF">FPZ45_07575</name>
</gene>
<evidence type="ECO:0000256" key="6">
    <source>
        <dbReference type="ARBA" id="ARBA00022840"/>
    </source>
</evidence>
<dbReference type="Gene3D" id="3.30.200.20">
    <property type="entry name" value="Phosphorylase Kinase, domain 1"/>
    <property type="match status" value="1"/>
</dbReference>
<evidence type="ECO:0000256" key="5">
    <source>
        <dbReference type="ARBA" id="ARBA00022777"/>
    </source>
</evidence>
<accession>A0A559JQZ3</accession>
<evidence type="ECO:0000259" key="8">
    <source>
        <dbReference type="PROSITE" id="PS50011"/>
    </source>
</evidence>
<dbReference type="SUPFAM" id="SSF56112">
    <property type="entry name" value="Protein kinase-like (PK-like)"/>
    <property type="match status" value="1"/>
</dbReference>
<dbReference type="Gene3D" id="1.10.510.10">
    <property type="entry name" value="Transferase(Phosphotransferase) domain 1"/>
    <property type="match status" value="1"/>
</dbReference>
<sequence length="535" mass="59654">MEHGDPHALELVPEQLFGERYKVVKPIGKGGMGRVYLVEDLRLGGKTRALKLTRPLPEERRSFLPEAELLSELDHPHLPAIVDYFPPDEEGVACIVMEYIPGDTLAQRFERYGLKLGFAFVLDVLIDLCEVLTYLHAQSPPIVFRDLKPANVLLGRHDQAVLVDFGIARRYRPSQLNDTFRLGTPGFAAPEQLRGEQSDGRTDLYGLGALAYFLLSAGQFAIRHRGPMGKALQDDVPIDFVFLLERLLANEPDRRPQTARELLNELQAVKLELVGGADQSLNYSNNGHDREKTAIVAVASAYPGAGATFVALALSSALDRAGISHALVEYPGRDAELYSLLNGAKRMPGDAVFASADGRQPAAPAWRHGNAAYYPLDPEGAATANRNPDKEFTKWIRRLGVPLVLLDVSSRWDEPDVTDWLLRSADRITMVADCYPAKWSTRRQAACLEIHLQANRRFIVFDWIANRDQPFADRNNWLSLLPVQPEAHLPELPGPSVLEAIWRGEGMPKDAATQRIFERVFSRVIRSYSKAAQRS</sequence>
<evidence type="ECO:0000256" key="4">
    <source>
        <dbReference type="ARBA" id="ARBA00022741"/>
    </source>
</evidence>
<keyword evidence="4 7" id="KW-0547">Nucleotide-binding</keyword>
<keyword evidence="6 7" id="KW-0067">ATP-binding</keyword>
<dbReference type="PROSITE" id="PS50011">
    <property type="entry name" value="PROTEIN_KINASE_DOM"/>
    <property type="match status" value="1"/>
</dbReference>
<dbReference type="EC" id="2.7.11.1" evidence="2"/>
<name>A0A559JQZ3_9BACL</name>
<dbReference type="CDD" id="cd14014">
    <property type="entry name" value="STKc_PknB_like"/>
    <property type="match status" value="1"/>
</dbReference>